<keyword evidence="2" id="KW-0472">Membrane</keyword>
<dbReference type="EMBL" id="LUUK01000230">
    <property type="protein sequence ID" value="OAI11579.1"/>
    <property type="molecule type" value="Genomic_DNA"/>
</dbReference>
<dbReference type="Proteomes" id="UP000077628">
    <property type="component" value="Unassembled WGS sequence"/>
</dbReference>
<evidence type="ECO:0000313" key="5">
    <source>
        <dbReference type="Proteomes" id="UP000077628"/>
    </source>
</evidence>
<dbReference type="Pfam" id="PF04577">
    <property type="entry name" value="Glyco_transf_61"/>
    <property type="match status" value="1"/>
</dbReference>
<proteinExistence type="predicted"/>
<dbReference type="OrthoDB" id="6399152at2"/>
<evidence type="ECO:0000313" key="4">
    <source>
        <dbReference type="EMBL" id="OAI11579.1"/>
    </source>
</evidence>
<feature type="domain" description="Glycosyltransferase 61 catalytic" evidence="3">
    <location>
        <begin position="354"/>
        <end position="538"/>
    </location>
</feature>
<comment type="caution">
    <text evidence="4">The sequence shown here is derived from an EMBL/GenBank/DDBJ whole genome shotgun (WGS) entry which is preliminary data.</text>
</comment>
<name>A0A177N331_9GAMM</name>
<feature type="transmembrane region" description="Helical" evidence="2">
    <location>
        <begin position="182"/>
        <end position="206"/>
    </location>
</feature>
<dbReference type="InterPro" id="IPR049625">
    <property type="entry name" value="Glyco_transf_61_cat"/>
</dbReference>
<keyword evidence="2" id="KW-0812">Transmembrane</keyword>
<organism evidence="4 5">
    <name type="scientific">Methylomonas koyamae</name>
    <dbReference type="NCBI Taxonomy" id="702114"/>
    <lineage>
        <taxon>Bacteria</taxon>
        <taxon>Pseudomonadati</taxon>
        <taxon>Pseudomonadota</taxon>
        <taxon>Gammaproteobacteria</taxon>
        <taxon>Methylococcales</taxon>
        <taxon>Methylococcaceae</taxon>
        <taxon>Methylomonas</taxon>
    </lineage>
</organism>
<protein>
    <recommendedName>
        <fullName evidence="3">Glycosyltransferase 61 catalytic domain-containing protein</fullName>
    </recommendedName>
</protein>
<reference evidence="5" key="1">
    <citation type="submission" date="2016-03" db="EMBL/GenBank/DDBJ databases">
        <authorList>
            <person name="Heylen K."/>
            <person name="De Vos P."/>
            <person name="Vekeman B."/>
        </authorList>
    </citation>
    <scope>NUCLEOTIDE SEQUENCE [LARGE SCALE GENOMIC DNA]</scope>
    <source>
        <strain evidence="5">R-45383</strain>
    </source>
</reference>
<dbReference type="RefSeq" id="WP_064031725.1">
    <property type="nucleotide sequence ID" value="NZ_LUUK01000230.1"/>
</dbReference>
<evidence type="ECO:0000256" key="1">
    <source>
        <dbReference type="SAM" id="MobiDB-lite"/>
    </source>
</evidence>
<keyword evidence="2" id="KW-1133">Transmembrane helix</keyword>
<dbReference type="STRING" id="702114.A1355_15900"/>
<sequence>MYKNFFDISAYTDEELAVIEKLLVFDKKAYLEKFPDVANTKTDPLIHFLTQGMYEGRFPWSINTQTAQEQQARLLSSQTSLRDILGFDEEFYKKQYPDVTQNHFRHFILNGIRENRLPFNFNDNVDSETLTWNILSRFNIACDNSLDRQLRFEVKNGPALLQALFDEASKKGLVPKTYRNNYWLALAIAFSACGYFGASALCYNYFFNYFLPMPHLNNWREGVYVVGKIHKIVQFAQNRRWFVKKLSAASSISVPDPHFLNRPNTIGEVEIHPLPTPYYCILENVVLIGGSAMIIANSHDLLYDHLDDTTDNTSEIKCHYILHAVNNVCAVKYTYTDLYVPEAFSLMHDHGHNYFHWIIEVLPRYLLARKNGLACNATFLIDEKIGKLQEAVIRLILGNDAIVIKVARNASVKVGKLHWVSDLSINTVRTLQLPKKSDILISPTAVELLKELAADHAMQGIAKYERILITRTNVEFRRLVNRELCREMLIREGFWDFDPGRASFEEQIRVFSNAKIIVSEAGAAQANLVFCRPGTIVVVLVNGYKNSNYFYLAEMAQIAKLKLVFFECFRLDGSHELGVHDDMIVNISDLRNHINNLTNSANSSGKREKRLPKQPTILN</sequence>
<dbReference type="GO" id="GO:0016757">
    <property type="term" value="F:glycosyltransferase activity"/>
    <property type="evidence" value="ECO:0007669"/>
    <property type="project" value="InterPro"/>
</dbReference>
<gene>
    <name evidence="4" type="ORF">A1355_15900</name>
</gene>
<accession>A0A177N331</accession>
<dbReference type="AlphaFoldDB" id="A0A177N331"/>
<evidence type="ECO:0000259" key="3">
    <source>
        <dbReference type="Pfam" id="PF04577"/>
    </source>
</evidence>
<feature type="region of interest" description="Disordered" evidence="1">
    <location>
        <begin position="598"/>
        <end position="619"/>
    </location>
</feature>
<keyword evidence="5" id="KW-1185">Reference proteome</keyword>
<evidence type="ECO:0000256" key="2">
    <source>
        <dbReference type="SAM" id="Phobius"/>
    </source>
</evidence>